<organism evidence="3 4">
    <name type="scientific">Jaapia argillacea MUCL 33604</name>
    <dbReference type="NCBI Taxonomy" id="933084"/>
    <lineage>
        <taxon>Eukaryota</taxon>
        <taxon>Fungi</taxon>
        <taxon>Dikarya</taxon>
        <taxon>Basidiomycota</taxon>
        <taxon>Agaricomycotina</taxon>
        <taxon>Agaricomycetes</taxon>
        <taxon>Agaricomycetidae</taxon>
        <taxon>Jaapiales</taxon>
        <taxon>Jaapiaceae</taxon>
        <taxon>Jaapia</taxon>
    </lineage>
</organism>
<keyword evidence="4" id="KW-1185">Reference proteome</keyword>
<feature type="transmembrane region" description="Helical" evidence="2">
    <location>
        <begin position="431"/>
        <end position="451"/>
    </location>
</feature>
<dbReference type="InParanoid" id="A0A067Q946"/>
<proteinExistence type="predicted"/>
<reference evidence="4" key="1">
    <citation type="journal article" date="2014" name="Proc. Natl. Acad. Sci. U.S.A.">
        <title>Extensive sampling of basidiomycete genomes demonstrates inadequacy of the white-rot/brown-rot paradigm for wood decay fungi.</title>
        <authorList>
            <person name="Riley R."/>
            <person name="Salamov A.A."/>
            <person name="Brown D.W."/>
            <person name="Nagy L.G."/>
            <person name="Floudas D."/>
            <person name="Held B.W."/>
            <person name="Levasseur A."/>
            <person name="Lombard V."/>
            <person name="Morin E."/>
            <person name="Otillar R."/>
            <person name="Lindquist E.A."/>
            <person name="Sun H."/>
            <person name="LaButti K.M."/>
            <person name="Schmutz J."/>
            <person name="Jabbour D."/>
            <person name="Luo H."/>
            <person name="Baker S.E."/>
            <person name="Pisabarro A.G."/>
            <person name="Walton J.D."/>
            <person name="Blanchette R.A."/>
            <person name="Henrissat B."/>
            <person name="Martin F."/>
            <person name="Cullen D."/>
            <person name="Hibbett D.S."/>
            <person name="Grigoriev I.V."/>
        </authorList>
    </citation>
    <scope>NUCLEOTIDE SEQUENCE [LARGE SCALE GENOMIC DNA]</scope>
    <source>
        <strain evidence="4">MUCL 33604</strain>
    </source>
</reference>
<feature type="transmembrane region" description="Helical" evidence="2">
    <location>
        <begin position="399"/>
        <end position="419"/>
    </location>
</feature>
<protein>
    <submittedName>
        <fullName evidence="3">Uncharacterized protein</fullName>
    </submittedName>
</protein>
<accession>A0A067Q946</accession>
<dbReference type="HOGENOM" id="CLU_542973_0_0_1"/>
<dbReference type="EMBL" id="KL197711">
    <property type="protein sequence ID" value="KDQ62700.1"/>
    <property type="molecule type" value="Genomic_DNA"/>
</dbReference>
<feature type="compositionally biased region" description="Basic and acidic residues" evidence="1">
    <location>
        <begin position="348"/>
        <end position="363"/>
    </location>
</feature>
<name>A0A067Q946_9AGAM</name>
<evidence type="ECO:0000313" key="4">
    <source>
        <dbReference type="Proteomes" id="UP000027265"/>
    </source>
</evidence>
<dbReference type="OrthoDB" id="2747447at2759"/>
<sequence>MSPLFSIGVSASPIGRATSSEQPLPNIVSNFQDLSAILSLLASDTVEGKISDPETADWERMTSVWSLFGLVGAIRAYTKVFVGLAGAEAAGIDLAGAGAYTSKKTKEAMSCWAIGSNTSENSWQDDRHMLLGAIGTKSSQWKRPHIVVMGYVHCPFGGIEAAKEVVAWVLFGLLTVAITCVPVAVLRRTVAGTMWDNIALGMWAISSTLGGCFLPMLLQRLNPVGVIHVRDNSPDRFVLLDETTSQIDVITQGPPTEEIVNQLSHRPGSKRRSTSVNDEKGGKCLDRFASADDETASRVDFAPYGSSMDEIRNQLPEPCDQSSAYDDIEKGSLEDTSLGDSPIDESDRELPYGDEPKPDTDLHVLRDGDTVITSAQHSYSTIMWQLPHHRKPIRSGDRLPIRLLAATVTGTTLVAYIVNYFVLGQVETWRSYAWLGIQVVILTSRFILWALRPNLLPRRCRGNASLRVEGLLTRKRSLDVAREREGNEWETALCTRFNRVQV</sequence>
<feature type="region of interest" description="Disordered" evidence="1">
    <location>
        <begin position="260"/>
        <end position="283"/>
    </location>
</feature>
<feature type="transmembrane region" description="Helical" evidence="2">
    <location>
        <begin position="165"/>
        <end position="186"/>
    </location>
</feature>
<keyword evidence="2" id="KW-0812">Transmembrane</keyword>
<evidence type="ECO:0000313" key="3">
    <source>
        <dbReference type="EMBL" id="KDQ62700.1"/>
    </source>
</evidence>
<keyword evidence="2" id="KW-1133">Transmembrane helix</keyword>
<dbReference type="AlphaFoldDB" id="A0A067Q946"/>
<keyword evidence="2" id="KW-0472">Membrane</keyword>
<gene>
    <name evidence="3" type="ORF">JAAARDRAFT_189991</name>
</gene>
<dbReference type="Proteomes" id="UP000027265">
    <property type="component" value="Unassembled WGS sequence"/>
</dbReference>
<evidence type="ECO:0000256" key="2">
    <source>
        <dbReference type="SAM" id="Phobius"/>
    </source>
</evidence>
<feature type="region of interest" description="Disordered" evidence="1">
    <location>
        <begin position="303"/>
        <end position="363"/>
    </location>
</feature>
<evidence type="ECO:0000256" key="1">
    <source>
        <dbReference type="SAM" id="MobiDB-lite"/>
    </source>
</evidence>